<evidence type="ECO:0000256" key="2">
    <source>
        <dbReference type="SAM" id="Phobius"/>
    </source>
</evidence>
<accession>A0A1I2TZX1</accession>
<reference evidence="6" key="1">
    <citation type="submission" date="2016-10" db="EMBL/GenBank/DDBJ databases">
        <authorList>
            <person name="Varghese N."/>
            <person name="Submissions S."/>
        </authorList>
    </citation>
    <scope>NUCLEOTIDE SEQUENCE [LARGE SCALE GENOMIC DNA]</scope>
    <source>
        <strain evidence="6">ATCC 700379</strain>
    </source>
</reference>
<dbReference type="Gene3D" id="3.90.180.10">
    <property type="entry name" value="Medium-chain alcohol dehydrogenases, catalytic domain"/>
    <property type="match status" value="1"/>
</dbReference>
<dbReference type="Pfam" id="PF00107">
    <property type="entry name" value="ADH_zinc_N"/>
    <property type="match status" value="1"/>
</dbReference>
<evidence type="ECO:0000259" key="4">
    <source>
        <dbReference type="Pfam" id="PF08240"/>
    </source>
</evidence>
<evidence type="ECO:0000313" key="6">
    <source>
        <dbReference type="Proteomes" id="UP000198752"/>
    </source>
</evidence>
<keyword evidence="1" id="KW-0560">Oxidoreductase</keyword>
<dbReference type="Proteomes" id="UP000198752">
    <property type="component" value="Unassembled WGS sequence"/>
</dbReference>
<dbReference type="InterPro" id="IPR036291">
    <property type="entry name" value="NAD(P)-bd_dom_sf"/>
</dbReference>
<evidence type="ECO:0000313" key="5">
    <source>
        <dbReference type="EMBL" id="SFG70253.1"/>
    </source>
</evidence>
<sequence length="328" mass="35855">MKVLRNYGIGDVRVEQAELPITQNGEVLIKVHYAGICGSDLHIYRKGMFVQCLKETMGHECVGEVVSMDAGASLKAGDYVVCDPRVPCLNCSACKENAWNRCAHIGFIGEVRPGCFAEYMAVPVEKLIPVKEIRHLEWLTLTEPLAVALHLCRRAAVLFNDKVLIFGAGPIGLMAFLLLKYVFHINQITVMDLSDQRLSLAQALGANTIRTLKSSDQSSFDLVLETTGAPVCMGQAVGVAKSGGRISVVALYESKVAIDANQITEKELSVHGSSTYTTDELREAAQLIESGHLPLDKLITRIAPIEEAPILFEQLAKEAQDCKVLFQL</sequence>
<keyword evidence="2" id="KW-0812">Transmembrane</keyword>
<feature type="transmembrane region" description="Helical" evidence="2">
    <location>
        <begin position="163"/>
        <end position="183"/>
    </location>
</feature>
<dbReference type="Pfam" id="PF08240">
    <property type="entry name" value="ADH_N"/>
    <property type="match status" value="1"/>
</dbReference>
<dbReference type="OrthoDB" id="9770238at2"/>
<name>A0A1I2TZX1_9BACL</name>
<dbReference type="PANTHER" id="PTHR43401">
    <property type="entry name" value="L-THREONINE 3-DEHYDROGENASE"/>
    <property type="match status" value="1"/>
</dbReference>
<dbReference type="AlphaFoldDB" id="A0A1I2TZX1"/>
<keyword evidence="2" id="KW-1133">Transmembrane helix</keyword>
<evidence type="ECO:0000256" key="1">
    <source>
        <dbReference type="ARBA" id="ARBA00023002"/>
    </source>
</evidence>
<dbReference type="GO" id="GO:0016491">
    <property type="term" value="F:oxidoreductase activity"/>
    <property type="evidence" value="ECO:0007669"/>
    <property type="project" value="UniProtKB-KW"/>
</dbReference>
<dbReference type="InterPro" id="IPR013149">
    <property type="entry name" value="ADH-like_C"/>
</dbReference>
<dbReference type="InterPro" id="IPR011032">
    <property type="entry name" value="GroES-like_sf"/>
</dbReference>
<dbReference type="SUPFAM" id="SSF50129">
    <property type="entry name" value="GroES-like"/>
    <property type="match status" value="1"/>
</dbReference>
<dbReference type="SUPFAM" id="SSF51735">
    <property type="entry name" value="NAD(P)-binding Rossmann-fold domains"/>
    <property type="match status" value="1"/>
</dbReference>
<dbReference type="RefSeq" id="WP_093673426.1">
    <property type="nucleotide sequence ID" value="NZ_FOOY01000018.1"/>
</dbReference>
<organism evidence="5 6">
    <name type="scientific">Sporolactobacillus nakayamae</name>
    <dbReference type="NCBI Taxonomy" id="269670"/>
    <lineage>
        <taxon>Bacteria</taxon>
        <taxon>Bacillati</taxon>
        <taxon>Bacillota</taxon>
        <taxon>Bacilli</taxon>
        <taxon>Bacillales</taxon>
        <taxon>Sporolactobacillaceae</taxon>
        <taxon>Sporolactobacillus</taxon>
    </lineage>
</organism>
<feature type="domain" description="Alcohol dehydrogenase-like N-terminal" evidence="4">
    <location>
        <begin position="24"/>
        <end position="131"/>
    </location>
</feature>
<dbReference type="EMBL" id="FOOY01000018">
    <property type="protein sequence ID" value="SFG70253.1"/>
    <property type="molecule type" value="Genomic_DNA"/>
</dbReference>
<dbReference type="PANTHER" id="PTHR43401:SF2">
    <property type="entry name" value="L-THREONINE 3-DEHYDROGENASE"/>
    <property type="match status" value="1"/>
</dbReference>
<keyword evidence="6" id="KW-1185">Reference proteome</keyword>
<dbReference type="InterPro" id="IPR050129">
    <property type="entry name" value="Zn_alcohol_dh"/>
</dbReference>
<keyword evidence="2" id="KW-0472">Membrane</keyword>
<protein>
    <submittedName>
        <fullName evidence="5">(R,R)-butanediol dehydrogenase / meso-butanediol dehydrogenase / diacetyl reductase</fullName>
    </submittedName>
</protein>
<dbReference type="STRING" id="269670.SAMN02982927_02487"/>
<gene>
    <name evidence="5" type="ORF">SAMN02982927_02487</name>
</gene>
<proteinExistence type="predicted"/>
<dbReference type="Gene3D" id="3.40.50.720">
    <property type="entry name" value="NAD(P)-binding Rossmann-like Domain"/>
    <property type="match status" value="1"/>
</dbReference>
<evidence type="ECO:0000259" key="3">
    <source>
        <dbReference type="Pfam" id="PF00107"/>
    </source>
</evidence>
<feature type="domain" description="Alcohol dehydrogenase-like C-terminal" evidence="3">
    <location>
        <begin position="170"/>
        <end position="289"/>
    </location>
</feature>
<dbReference type="InterPro" id="IPR013154">
    <property type="entry name" value="ADH-like_N"/>
</dbReference>